<organism evidence="3 4">
    <name type="scientific">Pseudoduganella ginsengisoli</name>
    <dbReference type="NCBI Taxonomy" id="1462440"/>
    <lineage>
        <taxon>Bacteria</taxon>
        <taxon>Pseudomonadati</taxon>
        <taxon>Pseudomonadota</taxon>
        <taxon>Betaproteobacteria</taxon>
        <taxon>Burkholderiales</taxon>
        <taxon>Oxalobacteraceae</taxon>
        <taxon>Telluria group</taxon>
        <taxon>Pseudoduganella</taxon>
    </lineage>
</organism>
<protein>
    <submittedName>
        <fullName evidence="3">Transporter substrate-binding domain-containing protein</fullName>
    </submittedName>
</protein>
<dbReference type="AlphaFoldDB" id="A0A6L6Q552"/>
<comment type="caution">
    <text evidence="3">The sequence shown here is derived from an EMBL/GenBank/DDBJ whole genome shotgun (WGS) entry which is preliminary data.</text>
</comment>
<dbReference type="RefSeq" id="WP_155440944.1">
    <property type="nucleotide sequence ID" value="NZ_WNLA01000016.1"/>
</dbReference>
<reference evidence="3 4" key="1">
    <citation type="submission" date="2019-11" db="EMBL/GenBank/DDBJ databases">
        <title>Type strains purchased from KCTC, JCM and DSMZ.</title>
        <authorList>
            <person name="Lu H."/>
        </authorList>
    </citation>
    <scope>NUCLEOTIDE SEQUENCE [LARGE SCALE GENOMIC DNA]</scope>
    <source>
        <strain evidence="3 4">KCTC 42409</strain>
    </source>
</reference>
<evidence type="ECO:0000313" key="3">
    <source>
        <dbReference type="EMBL" id="MTW04589.1"/>
    </source>
</evidence>
<accession>A0A6L6Q552</accession>
<evidence type="ECO:0000313" key="4">
    <source>
        <dbReference type="Proteomes" id="UP000484015"/>
    </source>
</evidence>
<dbReference type="OrthoDB" id="5456414at2"/>
<dbReference type="SUPFAM" id="SSF53850">
    <property type="entry name" value="Periplasmic binding protein-like II"/>
    <property type="match status" value="1"/>
</dbReference>
<dbReference type="Proteomes" id="UP000484015">
    <property type="component" value="Unassembled WGS sequence"/>
</dbReference>
<gene>
    <name evidence="3" type="ORF">GM668_21180</name>
</gene>
<proteinExistence type="predicted"/>
<evidence type="ECO:0000256" key="1">
    <source>
        <dbReference type="SAM" id="SignalP"/>
    </source>
</evidence>
<feature type="signal peptide" evidence="1">
    <location>
        <begin position="1"/>
        <end position="18"/>
    </location>
</feature>
<dbReference type="Pfam" id="PF00497">
    <property type="entry name" value="SBP_bac_3"/>
    <property type="match status" value="1"/>
</dbReference>
<sequence length="251" mass="28080">MKSGLLAVLPLLAIPAFASESAASSAVTVSWREKPPYYYTEDGVEKGFMLAYGKEVFAAAGIDARFVREPQKRIWTNFELRKPNYCSLSWYRLPEREAIAQFSIPVYTDPPHTILVAPGSAAKVQAHTSLASLMADPELILGVVDGVSYGVELDERIAKAGNQTMRRTVTTTSMMQMLAANRFHYMFADRNDWGHMRAHFKELASVIQYDVPDLPQGLKRYILCSRSMPASTMERLNQAIRALPKPATPYK</sequence>
<evidence type="ECO:0000259" key="2">
    <source>
        <dbReference type="Pfam" id="PF00497"/>
    </source>
</evidence>
<feature type="chain" id="PRO_5026869350" evidence="1">
    <location>
        <begin position="19"/>
        <end position="251"/>
    </location>
</feature>
<feature type="domain" description="Solute-binding protein family 3/N-terminal" evidence="2">
    <location>
        <begin position="33"/>
        <end position="178"/>
    </location>
</feature>
<dbReference type="Gene3D" id="3.40.190.10">
    <property type="entry name" value="Periplasmic binding protein-like II"/>
    <property type="match status" value="2"/>
</dbReference>
<name>A0A6L6Q552_9BURK</name>
<keyword evidence="4" id="KW-1185">Reference proteome</keyword>
<dbReference type="EMBL" id="WNLA01000016">
    <property type="protein sequence ID" value="MTW04589.1"/>
    <property type="molecule type" value="Genomic_DNA"/>
</dbReference>
<keyword evidence="1" id="KW-0732">Signal</keyword>
<dbReference type="InterPro" id="IPR001638">
    <property type="entry name" value="Solute-binding_3/MltF_N"/>
</dbReference>